<sequence>MANIDPAGQAQSLATAYTEPARQLLARKAQSAQTLSSAYTKLKSALSTFETALSGLSAKKGLTQNAATFSTTGYGTATASASAQPGTYQFFVEQTASAHQVAFSDLPAVPVALGGPLVVQLADGTNFTVNVGAADSNGDGTISQAEIARAINQANDNKGKVSATVVSSGGSTSLMLTAGSTGAGNAITVDASGLPDSALKTALSATPTTLTAARDAKIWLGAKDTGTLIEQASNTLTAISGVSITFTKAQAATETPLAVTVAADKDGTAANVQTFVDAYNALKKVLDEVTKTGNPEAGTSSAALSSDASVRTLRSRLGQMLRQEFGGQSLLDLGVSIDRTGTLTLDKAKLQTQLEANPEALGNVMGSASLSGPSGLMGALDTYLDGWTQSSTGQIARRQQSIQTQQKSITDRQARLTDQYNTMYQRYLKQYSQLQQLMTQMEQTSSNLF</sequence>
<dbReference type="PANTHER" id="PTHR30288">
    <property type="entry name" value="FLAGELLAR CAP/ASSEMBLY PROTEIN FLID"/>
    <property type="match status" value="1"/>
</dbReference>
<evidence type="ECO:0000313" key="8">
    <source>
        <dbReference type="EMBL" id="RAR76848.1"/>
    </source>
</evidence>
<keyword evidence="8" id="KW-0969">Cilium</keyword>
<proteinExistence type="inferred from homology"/>
<dbReference type="OrthoDB" id="9810816at2"/>
<dbReference type="Pfam" id="PF07195">
    <property type="entry name" value="FliD_C"/>
    <property type="match status" value="1"/>
</dbReference>
<evidence type="ECO:0000256" key="4">
    <source>
        <dbReference type="ARBA" id="ARBA00023143"/>
    </source>
</evidence>
<dbReference type="EMBL" id="QLTA01000042">
    <property type="protein sequence ID" value="RAR76848.1"/>
    <property type="molecule type" value="Genomic_DNA"/>
</dbReference>
<dbReference type="PANTHER" id="PTHR30288:SF0">
    <property type="entry name" value="FLAGELLAR HOOK-ASSOCIATED PROTEIN 2"/>
    <property type="match status" value="1"/>
</dbReference>
<keyword evidence="8" id="KW-0966">Cell projection</keyword>
<comment type="similarity">
    <text evidence="1 5">Belongs to the FliD family.</text>
</comment>
<dbReference type="Pfam" id="PF02465">
    <property type="entry name" value="FliD_N"/>
    <property type="match status" value="1"/>
</dbReference>
<reference evidence="8 9" key="1">
    <citation type="submission" date="2018-06" db="EMBL/GenBank/DDBJ databases">
        <title>Genomic Encyclopedia of Archaeal and Bacterial Type Strains, Phase II (KMG-II): from individual species to whole genera.</title>
        <authorList>
            <person name="Goeker M."/>
        </authorList>
    </citation>
    <scope>NUCLEOTIDE SEQUENCE [LARGE SCALE GENOMIC DNA]</scope>
    <source>
        <strain evidence="8 9">CFPB 3232</strain>
    </source>
</reference>
<evidence type="ECO:0000259" key="7">
    <source>
        <dbReference type="Pfam" id="PF07195"/>
    </source>
</evidence>
<evidence type="ECO:0000256" key="5">
    <source>
        <dbReference type="RuleBase" id="RU362066"/>
    </source>
</evidence>
<keyword evidence="4 5" id="KW-0975">Bacterial flagellum</keyword>
<gene>
    <name evidence="8" type="ORF">AX018_104230</name>
</gene>
<keyword evidence="8" id="KW-0282">Flagellum</keyword>
<comment type="subcellular location">
    <subcellularLocation>
        <location evidence="5">Secreted</location>
    </subcellularLocation>
    <subcellularLocation>
        <location evidence="5">Bacterial flagellum</location>
    </subcellularLocation>
</comment>
<dbReference type="InterPro" id="IPR003481">
    <property type="entry name" value="FliD_N"/>
</dbReference>
<dbReference type="InterPro" id="IPR010809">
    <property type="entry name" value="FliD_C"/>
</dbReference>
<dbReference type="InterPro" id="IPR018247">
    <property type="entry name" value="EF_Hand_1_Ca_BS"/>
</dbReference>
<dbReference type="InterPro" id="IPR040026">
    <property type="entry name" value="FliD"/>
</dbReference>
<keyword evidence="9" id="KW-1185">Reference proteome</keyword>
<dbReference type="AlphaFoldDB" id="A0A328YS92"/>
<dbReference type="GO" id="GO:0007155">
    <property type="term" value="P:cell adhesion"/>
    <property type="evidence" value="ECO:0007669"/>
    <property type="project" value="InterPro"/>
</dbReference>
<evidence type="ECO:0000256" key="3">
    <source>
        <dbReference type="ARBA" id="ARBA00023054"/>
    </source>
</evidence>
<protein>
    <recommendedName>
        <fullName evidence="5">Flagellar hook-associated protein 2</fullName>
        <shortName evidence="5">HAP2</shortName>
    </recommendedName>
    <alternativeName>
        <fullName evidence="5">Flagellar cap protein</fullName>
    </alternativeName>
</protein>
<dbReference type="GO" id="GO:0005576">
    <property type="term" value="C:extracellular region"/>
    <property type="evidence" value="ECO:0007669"/>
    <property type="project" value="UniProtKB-SubCell"/>
</dbReference>
<comment type="subunit">
    <text evidence="2 5">Homopentamer.</text>
</comment>
<evidence type="ECO:0000256" key="2">
    <source>
        <dbReference type="ARBA" id="ARBA00011255"/>
    </source>
</evidence>
<dbReference type="GO" id="GO:0009424">
    <property type="term" value="C:bacterial-type flagellum hook"/>
    <property type="evidence" value="ECO:0007669"/>
    <property type="project" value="UniProtKB-UniRule"/>
</dbReference>
<name>A0A328YS92_9BURK</name>
<evidence type="ECO:0000256" key="1">
    <source>
        <dbReference type="ARBA" id="ARBA00009764"/>
    </source>
</evidence>
<keyword evidence="5" id="KW-0964">Secreted</keyword>
<dbReference type="RefSeq" id="WP_111880048.1">
    <property type="nucleotide sequence ID" value="NZ_CBCSGC010000044.1"/>
</dbReference>
<dbReference type="Proteomes" id="UP000248856">
    <property type="component" value="Unassembled WGS sequence"/>
</dbReference>
<feature type="domain" description="Flagellar hook-associated protein 2 N-terminal" evidence="6">
    <location>
        <begin position="4"/>
        <end position="99"/>
    </location>
</feature>
<feature type="domain" description="Flagellar hook-associated protein 2 C-terminal" evidence="7">
    <location>
        <begin position="227"/>
        <end position="442"/>
    </location>
</feature>
<comment type="caution">
    <text evidence="8">The sequence shown here is derived from an EMBL/GenBank/DDBJ whole genome shotgun (WGS) entry which is preliminary data.</text>
</comment>
<accession>A0A328YS92</accession>
<evidence type="ECO:0000259" key="6">
    <source>
        <dbReference type="Pfam" id="PF02465"/>
    </source>
</evidence>
<organism evidence="8 9">
    <name type="scientific">Paracidovorax anthurii</name>
    <dbReference type="NCBI Taxonomy" id="78229"/>
    <lineage>
        <taxon>Bacteria</taxon>
        <taxon>Pseudomonadati</taxon>
        <taxon>Pseudomonadota</taxon>
        <taxon>Betaproteobacteria</taxon>
        <taxon>Burkholderiales</taxon>
        <taxon>Comamonadaceae</taxon>
        <taxon>Paracidovorax</taxon>
    </lineage>
</organism>
<comment type="function">
    <text evidence="5">Required for morphogenesis and for the elongation of the flagellar filament by facilitating polymerization of the flagellin monomers at the tip of growing filament. Forms a capping structure, which prevents flagellin subunits (transported through the central channel of the flagellum) from leaking out without polymerization at the distal end.</text>
</comment>
<evidence type="ECO:0000313" key="9">
    <source>
        <dbReference type="Proteomes" id="UP000248856"/>
    </source>
</evidence>
<dbReference type="PROSITE" id="PS00018">
    <property type="entry name" value="EF_HAND_1"/>
    <property type="match status" value="1"/>
</dbReference>
<keyword evidence="3" id="KW-0175">Coiled coil</keyword>
<dbReference type="GO" id="GO:0009421">
    <property type="term" value="C:bacterial-type flagellum filament cap"/>
    <property type="evidence" value="ECO:0007669"/>
    <property type="project" value="InterPro"/>
</dbReference>